<accession>A0ABN1ZT92</accession>
<name>A0ABN1ZT92_9ACTN</name>
<keyword evidence="1" id="KW-0732">Signal</keyword>
<feature type="chain" id="PRO_5045825152" description="PKD domain-containing protein" evidence="1">
    <location>
        <begin position="25"/>
        <end position="325"/>
    </location>
</feature>
<evidence type="ECO:0000256" key="1">
    <source>
        <dbReference type="SAM" id="SignalP"/>
    </source>
</evidence>
<evidence type="ECO:0000313" key="2">
    <source>
        <dbReference type="EMBL" id="GAA1504072.1"/>
    </source>
</evidence>
<keyword evidence="3" id="KW-1185">Reference proteome</keyword>
<dbReference type="RefSeq" id="WP_141005873.1">
    <property type="nucleotide sequence ID" value="NZ_BAAAOR010000004.1"/>
</dbReference>
<organism evidence="2 3">
    <name type="scientific">Nocardioides humi</name>
    <dbReference type="NCBI Taxonomy" id="449461"/>
    <lineage>
        <taxon>Bacteria</taxon>
        <taxon>Bacillati</taxon>
        <taxon>Actinomycetota</taxon>
        <taxon>Actinomycetes</taxon>
        <taxon>Propionibacteriales</taxon>
        <taxon>Nocardioidaceae</taxon>
        <taxon>Nocardioides</taxon>
    </lineage>
</organism>
<proteinExistence type="predicted"/>
<feature type="signal peptide" evidence="1">
    <location>
        <begin position="1"/>
        <end position="24"/>
    </location>
</feature>
<gene>
    <name evidence="2" type="ORF">GCM10009788_04180</name>
</gene>
<evidence type="ECO:0008006" key="4">
    <source>
        <dbReference type="Google" id="ProtNLM"/>
    </source>
</evidence>
<dbReference type="EMBL" id="BAAAOR010000004">
    <property type="protein sequence ID" value="GAA1504072.1"/>
    <property type="molecule type" value="Genomic_DNA"/>
</dbReference>
<sequence length="325" mass="34933">MRLLTALALSLSLGLVAAPAGARAAAAPDPQTLAAFDAAVTLSYGTAWQSESGTVTEACTDAEDGDSVMVIDYDVRTGTKRIRTAEESDVPRQVIERGRTRYARTAPAVRKSLRVHRAPVPAKWIKSRAAVAGADPSEELWGDEDGPLISTDQWDELTMSANPGGGATFTGTTTYGMTAYGHYVLSITAVSDAAGRLVRVDARHEQVGAGGAVESVETCALTWTWARPQITIPKKARANKHKVRYQWERKGVARAIRTTWQANERLEAGASEAEVVAWLHTKVAAKQRRALGIKLIQGKAKRGAKPAIAFKITVRDGTASYKPVR</sequence>
<evidence type="ECO:0000313" key="3">
    <source>
        <dbReference type="Proteomes" id="UP001500842"/>
    </source>
</evidence>
<protein>
    <recommendedName>
        <fullName evidence="4">PKD domain-containing protein</fullName>
    </recommendedName>
</protein>
<reference evidence="2 3" key="1">
    <citation type="journal article" date="2019" name="Int. J. Syst. Evol. Microbiol.">
        <title>The Global Catalogue of Microorganisms (GCM) 10K type strain sequencing project: providing services to taxonomists for standard genome sequencing and annotation.</title>
        <authorList>
            <consortium name="The Broad Institute Genomics Platform"/>
            <consortium name="The Broad Institute Genome Sequencing Center for Infectious Disease"/>
            <person name="Wu L."/>
            <person name="Ma J."/>
        </authorList>
    </citation>
    <scope>NUCLEOTIDE SEQUENCE [LARGE SCALE GENOMIC DNA]</scope>
    <source>
        <strain evidence="2 3">JCM 14942</strain>
    </source>
</reference>
<comment type="caution">
    <text evidence="2">The sequence shown here is derived from an EMBL/GenBank/DDBJ whole genome shotgun (WGS) entry which is preliminary data.</text>
</comment>
<dbReference type="Proteomes" id="UP001500842">
    <property type="component" value="Unassembled WGS sequence"/>
</dbReference>